<dbReference type="SUPFAM" id="SSF53244">
    <property type="entry name" value="MurD-like peptide ligases, peptide-binding domain"/>
    <property type="match status" value="1"/>
</dbReference>
<dbReference type="GO" id="GO:0008360">
    <property type="term" value="P:regulation of cell shape"/>
    <property type="evidence" value="ECO:0007669"/>
    <property type="project" value="UniProtKB-KW"/>
</dbReference>
<evidence type="ECO:0000313" key="15">
    <source>
        <dbReference type="EMBL" id="QSB04259.1"/>
    </source>
</evidence>
<organism evidence="15 16">
    <name type="scientific">Natronoglycomyces albus</name>
    <dbReference type="NCBI Taxonomy" id="2811108"/>
    <lineage>
        <taxon>Bacteria</taxon>
        <taxon>Bacillati</taxon>
        <taxon>Actinomycetota</taxon>
        <taxon>Actinomycetes</taxon>
        <taxon>Glycomycetales</taxon>
        <taxon>Glycomycetaceae</taxon>
        <taxon>Natronoglycomyces</taxon>
    </lineage>
</organism>
<dbReference type="InterPro" id="IPR036615">
    <property type="entry name" value="Mur_ligase_C_dom_sf"/>
</dbReference>
<evidence type="ECO:0000256" key="7">
    <source>
        <dbReference type="ARBA" id="ARBA00022984"/>
    </source>
</evidence>
<comment type="pathway">
    <text evidence="10 11">Cell wall biogenesis; peptidoglycan biosynthesis.</text>
</comment>
<protein>
    <recommendedName>
        <fullName evidence="10 11">UDP-N-acetylmuramoyl-tripeptide--D-alanyl-D-alanine ligase</fullName>
        <ecNumber evidence="10 11">6.3.2.10</ecNumber>
    </recommendedName>
    <alternativeName>
        <fullName evidence="10">D-alanyl-D-alanine-adding enzyme</fullName>
    </alternativeName>
</protein>
<dbReference type="PANTHER" id="PTHR43024">
    <property type="entry name" value="UDP-N-ACETYLMURAMOYL-TRIPEPTIDE--D-ALANYL-D-ALANINE LIGASE"/>
    <property type="match status" value="1"/>
</dbReference>
<evidence type="ECO:0000256" key="6">
    <source>
        <dbReference type="ARBA" id="ARBA00022960"/>
    </source>
</evidence>
<dbReference type="Gene3D" id="3.40.1390.10">
    <property type="entry name" value="MurE/MurF, N-terminal domain"/>
    <property type="match status" value="1"/>
</dbReference>
<dbReference type="Pfam" id="PF08245">
    <property type="entry name" value="Mur_ligase_M"/>
    <property type="match status" value="1"/>
</dbReference>
<evidence type="ECO:0000256" key="5">
    <source>
        <dbReference type="ARBA" id="ARBA00022840"/>
    </source>
</evidence>
<dbReference type="Gene3D" id="3.40.1190.10">
    <property type="entry name" value="Mur-like, catalytic domain"/>
    <property type="match status" value="1"/>
</dbReference>
<keyword evidence="7 10" id="KW-0573">Peptidoglycan synthesis</keyword>
<dbReference type="GO" id="GO:0047480">
    <property type="term" value="F:UDP-N-acetylmuramoyl-tripeptide-D-alanyl-D-alanine ligase activity"/>
    <property type="evidence" value="ECO:0007669"/>
    <property type="project" value="UniProtKB-UniRule"/>
</dbReference>
<comment type="function">
    <text evidence="10 11">Involved in cell wall formation. Catalyzes the final step in the synthesis of UDP-N-acetylmuramoyl-pentapeptide, the precursor of murein.</text>
</comment>
<keyword evidence="3 10" id="KW-0132">Cell division</keyword>
<dbReference type="InterPro" id="IPR036565">
    <property type="entry name" value="Mur-like_cat_sf"/>
</dbReference>
<evidence type="ECO:0000256" key="3">
    <source>
        <dbReference type="ARBA" id="ARBA00022618"/>
    </source>
</evidence>
<keyword evidence="9 10" id="KW-0961">Cell wall biogenesis/degradation</keyword>
<dbReference type="Pfam" id="PF02875">
    <property type="entry name" value="Mur_ligase_C"/>
    <property type="match status" value="1"/>
</dbReference>
<comment type="similarity">
    <text evidence="10">Belongs to the MurCDEF family. MurF subfamily.</text>
</comment>
<dbReference type="SUPFAM" id="SSF63418">
    <property type="entry name" value="MurE/MurF N-terminal domain"/>
    <property type="match status" value="1"/>
</dbReference>
<dbReference type="RefSeq" id="WP_213170257.1">
    <property type="nucleotide sequence ID" value="NZ_CP070496.1"/>
</dbReference>
<dbReference type="HAMAP" id="MF_02019">
    <property type="entry name" value="MurF"/>
    <property type="match status" value="1"/>
</dbReference>
<gene>
    <name evidence="10" type="primary">murF</name>
    <name evidence="15" type="ORF">JQS30_10645</name>
</gene>
<dbReference type="UniPathway" id="UPA00219"/>
<evidence type="ECO:0000256" key="8">
    <source>
        <dbReference type="ARBA" id="ARBA00023306"/>
    </source>
</evidence>
<evidence type="ECO:0000259" key="13">
    <source>
        <dbReference type="Pfam" id="PF02875"/>
    </source>
</evidence>
<dbReference type="PANTHER" id="PTHR43024:SF1">
    <property type="entry name" value="UDP-N-ACETYLMURAMOYL-TRIPEPTIDE--D-ALANYL-D-ALANINE LIGASE"/>
    <property type="match status" value="1"/>
</dbReference>
<keyword evidence="6 10" id="KW-0133">Cell shape</keyword>
<dbReference type="SUPFAM" id="SSF53623">
    <property type="entry name" value="MurD-like peptide ligases, catalytic domain"/>
    <property type="match status" value="1"/>
</dbReference>
<dbReference type="GO" id="GO:0051301">
    <property type="term" value="P:cell division"/>
    <property type="evidence" value="ECO:0007669"/>
    <property type="project" value="UniProtKB-KW"/>
</dbReference>
<evidence type="ECO:0000256" key="4">
    <source>
        <dbReference type="ARBA" id="ARBA00022741"/>
    </source>
</evidence>
<comment type="catalytic activity">
    <reaction evidence="10 11">
        <text>D-alanyl-D-alanine + UDP-N-acetyl-alpha-D-muramoyl-L-alanyl-gamma-D-glutamyl-meso-2,6-diaminopimelate + ATP = UDP-N-acetyl-alpha-D-muramoyl-L-alanyl-gamma-D-glutamyl-meso-2,6-diaminopimeloyl-D-alanyl-D-alanine + ADP + phosphate + H(+)</text>
        <dbReference type="Rhea" id="RHEA:28374"/>
        <dbReference type="ChEBI" id="CHEBI:15378"/>
        <dbReference type="ChEBI" id="CHEBI:30616"/>
        <dbReference type="ChEBI" id="CHEBI:43474"/>
        <dbReference type="ChEBI" id="CHEBI:57822"/>
        <dbReference type="ChEBI" id="CHEBI:61386"/>
        <dbReference type="ChEBI" id="CHEBI:83905"/>
        <dbReference type="ChEBI" id="CHEBI:456216"/>
        <dbReference type="EC" id="6.3.2.10"/>
    </reaction>
</comment>
<evidence type="ECO:0000256" key="11">
    <source>
        <dbReference type="RuleBase" id="RU004136"/>
    </source>
</evidence>
<dbReference type="GO" id="GO:0071555">
    <property type="term" value="P:cell wall organization"/>
    <property type="evidence" value="ECO:0007669"/>
    <property type="project" value="UniProtKB-KW"/>
</dbReference>
<dbReference type="GO" id="GO:0005737">
    <property type="term" value="C:cytoplasm"/>
    <property type="evidence" value="ECO:0007669"/>
    <property type="project" value="UniProtKB-SubCell"/>
</dbReference>
<dbReference type="GO" id="GO:0009252">
    <property type="term" value="P:peptidoglycan biosynthetic process"/>
    <property type="evidence" value="ECO:0007669"/>
    <property type="project" value="UniProtKB-UniRule"/>
</dbReference>
<dbReference type="InterPro" id="IPR000713">
    <property type="entry name" value="Mur_ligase_N"/>
</dbReference>
<evidence type="ECO:0000256" key="9">
    <source>
        <dbReference type="ARBA" id="ARBA00023316"/>
    </source>
</evidence>
<feature type="binding site" evidence="10">
    <location>
        <begin position="109"/>
        <end position="115"/>
    </location>
    <ligand>
        <name>ATP</name>
        <dbReference type="ChEBI" id="CHEBI:30616"/>
    </ligand>
</feature>
<comment type="subcellular location">
    <subcellularLocation>
        <location evidence="10 11">Cytoplasm</location>
    </subcellularLocation>
</comment>
<evidence type="ECO:0000256" key="2">
    <source>
        <dbReference type="ARBA" id="ARBA00022598"/>
    </source>
</evidence>
<dbReference type="InterPro" id="IPR035911">
    <property type="entry name" value="MurE/MurF_N"/>
</dbReference>
<evidence type="ECO:0000313" key="16">
    <source>
        <dbReference type="Proteomes" id="UP000662939"/>
    </source>
</evidence>
<dbReference type="InterPro" id="IPR013221">
    <property type="entry name" value="Mur_ligase_cen"/>
</dbReference>
<dbReference type="Proteomes" id="UP000662939">
    <property type="component" value="Chromosome"/>
</dbReference>
<dbReference type="GO" id="GO:0005524">
    <property type="term" value="F:ATP binding"/>
    <property type="evidence" value="ECO:0007669"/>
    <property type="project" value="UniProtKB-UniRule"/>
</dbReference>
<dbReference type="EC" id="6.3.2.10" evidence="10 11"/>
<keyword evidence="4 10" id="KW-0547">Nucleotide-binding</keyword>
<dbReference type="InterPro" id="IPR051046">
    <property type="entry name" value="MurCDEF_CellWall_CoF430Synth"/>
</dbReference>
<keyword evidence="2 10" id="KW-0436">Ligase</keyword>
<sequence length="464" mass="48760">MIAMTLAEVAAATGGKLSPNTDASTTVTATVEYDSRKVTTGGLFVALPGERVNGHDYAAKAHQLGAVATIATQEVAGPAIYVADGLTALADLASETLRRSQATVIAVTGSNGKTSTKDLIGQLCASLGPTVATEANFNNELGHPYTVCRTQADTQYLVLETAARFKGNITQLCHIAPPHIGVVLNVGISHLDGFGSIENTAHVKGELPRFLPAEGTAILNADDHRVAAMASETAAEVLTFGIHSPADVRAEKLHTEQGRPHFTLVTPSGTAQVELPLYGTHQVSNALAAAAVAHTLRASAEHIAAELGRVARLSERRMDLYRRGDGITVIDDSYNANPASMTAAIHALANVPTTGRRFAVLGLMADLIDLSDECHHELGKHAAEQGIDHVIAVGDGTQPIIRGAQSSAGSITATHVPQQGDAIDILRQQLRPGDAVLVKGSRYRTWDIADFLRLPTLSEEDSDS</sequence>
<dbReference type="NCBIfam" id="TIGR01143">
    <property type="entry name" value="murF"/>
    <property type="match status" value="1"/>
</dbReference>
<proteinExistence type="inferred from homology"/>
<dbReference type="Pfam" id="PF01225">
    <property type="entry name" value="Mur_ligase"/>
    <property type="match status" value="1"/>
</dbReference>
<keyword evidence="8 10" id="KW-0131">Cell cycle</keyword>
<dbReference type="EMBL" id="CP070496">
    <property type="protein sequence ID" value="QSB04259.1"/>
    <property type="molecule type" value="Genomic_DNA"/>
</dbReference>
<dbReference type="Gene3D" id="3.90.190.20">
    <property type="entry name" value="Mur ligase, C-terminal domain"/>
    <property type="match status" value="1"/>
</dbReference>
<keyword evidence="16" id="KW-1185">Reference proteome</keyword>
<name>A0A895XLG4_9ACTN</name>
<keyword evidence="1 10" id="KW-0963">Cytoplasm</keyword>
<dbReference type="KEGG" id="nav:JQS30_10645"/>
<dbReference type="InterPro" id="IPR005863">
    <property type="entry name" value="UDP-N-AcMur_synth"/>
</dbReference>
<dbReference type="AlphaFoldDB" id="A0A895XLG4"/>
<dbReference type="InterPro" id="IPR004101">
    <property type="entry name" value="Mur_ligase_C"/>
</dbReference>
<evidence type="ECO:0000256" key="1">
    <source>
        <dbReference type="ARBA" id="ARBA00022490"/>
    </source>
</evidence>
<evidence type="ECO:0000259" key="14">
    <source>
        <dbReference type="Pfam" id="PF08245"/>
    </source>
</evidence>
<evidence type="ECO:0000256" key="10">
    <source>
        <dbReference type="HAMAP-Rule" id="MF_02019"/>
    </source>
</evidence>
<feature type="domain" description="Mur ligase C-terminal" evidence="13">
    <location>
        <begin position="316"/>
        <end position="442"/>
    </location>
</feature>
<feature type="domain" description="Mur ligase N-terminal catalytic" evidence="12">
    <location>
        <begin position="31"/>
        <end position="75"/>
    </location>
</feature>
<accession>A0A895XLG4</accession>
<evidence type="ECO:0000259" key="12">
    <source>
        <dbReference type="Pfam" id="PF01225"/>
    </source>
</evidence>
<feature type="domain" description="Mur ligase central" evidence="14">
    <location>
        <begin position="107"/>
        <end position="293"/>
    </location>
</feature>
<keyword evidence="5 10" id="KW-0067">ATP-binding</keyword>
<reference evidence="15" key="1">
    <citation type="submission" date="2021-02" db="EMBL/GenBank/DDBJ databases">
        <title>Natronoglycomyces albus gen. nov., sp. nov, a haloalkaliphilic actinobacterium from a soda solonchak soil.</title>
        <authorList>
            <person name="Sorokin D.Y."/>
            <person name="Khijniak T.V."/>
            <person name="Zakharycheva A.P."/>
            <person name="Boueva O.V."/>
            <person name="Ariskina E.V."/>
            <person name="Hahnke R.L."/>
            <person name="Bunk B."/>
            <person name="Sproer C."/>
            <person name="Schumann P."/>
            <person name="Evtushenko L.I."/>
            <person name="Kublanov I.V."/>
        </authorList>
    </citation>
    <scope>NUCLEOTIDE SEQUENCE</scope>
    <source>
        <strain evidence="15">DSM 106290</strain>
    </source>
</reference>